<dbReference type="CDD" id="cd02440">
    <property type="entry name" value="AdoMet_MTases"/>
    <property type="match status" value="1"/>
</dbReference>
<evidence type="ECO:0000259" key="6">
    <source>
        <dbReference type="Pfam" id="PF08241"/>
    </source>
</evidence>
<gene>
    <name evidence="7" type="primary">ubiG_2</name>
    <name evidence="5" type="synonym">ubiG</name>
    <name evidence="7" type="ORF">MACH26_41910</name>
</gene>
<evidence type="ECO:0000256" key="5">
    <source>
        <dbReference type="HAMAP-Rule" id="MF_00472"/>
    </source>
</evidence>
<dbReference type="NCBIfam" id="TIGR01983">
    <property type="entry name" value="UbiG"/>
    <property type="match status" value="1"/>
</dbReference>
<name>A0AA48I9Y9_9ALTE</name>
<comment type="catalytic activity">
    <reaction evidence="5">
        <text>a 3-demethylubiquinol + S-adenosyl-L-methionine = a ubiquinol + S-adenosyl-L-homocysteine + H(+)</text>
        <dbReference type="Rhea" id="RHEA:44380"/>
        <dbReference type="Rhea" id="RHEA-COMP:9566"/>
        <dbReference type="Rhea" id="RHEA-COMP:10914"/>
        <dbReference type="ChEBI" id="CHEBI:15378"/>
        <dbReference type="ChEBI" id="CHEBI:17976"/>
        <dbReference type="ChEBI" id="CHEBI:57856"/>
        <dbReference type="ChEBI" id="CHEBI:59789"/>
        <dbReference type="ChEBI" id="CHEBI:84422"/>
        <dbReference type="EC" id="2.1.1.64"/>
    </reaction>
</comment>
<keyword evidence="1 5" id="KW-0489">Methyltransferase</keyword>
<feature type="binding site" evidence="5">
    <location>
        <position position="73"/>
    </location>
    <ligand>
        <name>S-adenosyl-L-methionine</name>
        <dbReference type="ChEBI" id="CHEBI:59789"/>
    </ligand>
</feature>
<feature type="binding site" evidence="5">
    <location>
        <position position="137"/>
    </location>
    <ligand>
        <name>S-adenosyl-L-methionine</name>
        <dbReference type="ChEBI" id="CHEBI:59789"/>
    </ligand>
</feature>
<evidence type="ECO:0000313" key="8">
    <source>
        <dbReference type="Proteomes" id="UP001333710"/>
    </source>
</evidence>
<evidence type="ECO:0000256" key="2">
    <source>
        <dbReference type="ARBA" id="ARBA00022679"/>
    </source>
</evidence>
<dbReference type="KEGG" id="pmaw:MACH26_41910"/>
<sequence length="247" mass="27208">MLDKSALQYTKSANTSAEEIARFDALAEAWWDPNGQYRRVLEFNACRWHVIERQIRQHFQEKSLSELSALDVGCGGGLLCEPLAQLGVAVTGIDASEMSIRVAQRHAKASGLSINYRHCLSEVLVDESRQFDIVMNTEVIEHVPDQAQLIAECCALLKPGGLLVLATLNRTFKSFLFGIVGAEYVLRLLPVGTHSWKAFVKPAELQGMIAENGLTAGAISGMSFNPFTSKWRTSSDTSVNYLLFAAK</sequence>
<dbReference type="EMBL" id="AP027272">
    <property type="protein sequence ID" value="BDX08670.1"/>
    <property type="molecule type" value="Genomic_DNA"/>
</dbReference>
<dbReference type="PANTHER" id="PTHR43464:SF19">
    <property type="entry name" value="UBIQUINONE BIOSYNTHESIS O-METHYLTRANSFERASE, MITOCHONDRIAL"/>
    <property type="match status" value="1"/>
</dbReference>
<dbReference type="InterPro" id="IPR013216">
    <property type="entry name" value="Methyltransf_11"/>
</dbReference>
<comment type="catalytic activity">
    <reaction evidence="5">
        <text>a 3-(all-trans-polyprenyl)benzene-1,2-diol + S-adenosyl-L-methionine = a 2-methoxy-6-(all-trans-polyprenyl)phenol + S-adenosyl-L-homocysteine + H(+)</text>
        <dbReference type="Rhea" id="RHEA:31411"/>
        <dbReference type="Rhea" id="RHEA-COMP:9550"/>
        <dbReference type="Rhea" id="RHEA-COMP:9551"/>
        <dbReference type="ChEBI" id="CHEBI:15378"/>
        <dbReference type="ChEBI" id="CHEBI:57856"/>
        <dbReference type="ChEBI" id="CHEBI:59789"/>
        <dbReference type="ChEBI" id="CHEBI:62729"/>
        <dbReference type="ChEBI" id="CHEBI:62731"/>
        <dbReference type="EC" id="2.1.1.222"/>
    </reaction>
</comment>
<evidence type="ECO:0000256" key="4">
    <source>
        <dbReference type="ARBA" id="ARBA00022691"/>
    </source>
</evidence>
<dbReference type="RefSeq" id="WP_338294734.1">
    <property type="nucleotide sequence ID" value="NZ_AP027272.1"/>
</dbReference>
<comment type="function">
    <text evidence="5">O-methyltransferase that catalyzes the 2 O-methylation steps in the ubiquinone biosynthetic pathway.</text>
</comment>
<dbReference type="HAMAP" id="MF_00472">
    <property type="entry name" value="UbiG"/>
    <property type="match status" value="1"/>
</dbReference>
<dbReference type="GO" id="GO:0032259">
    <property type="term" value="P:methylation"/>
    <property type="evidence" value="ECO:0007669"/>
    <property type="project" value="UniProtKB-KW"/>
</dbReference>
<evidence type="ECO:0000313" key="7">
    <source>
        <dbReference type="EMBL" id="BDX08670.1"/>
    </source>
</evidence>
<feature type="domain" description="Methyltransferase type 11" evidence="6">
    <location>
        <begin position="70"/>
        <end position="165"/>
    </location>
</feature>
<dbReference type="GO" id="GO:0102208">
    <property type="term" value="F:2-polyprenyl-6-hydroxyphenol methylase activity"/>
    <property type="evidence" value="ECO:0007669"/>
    <property type="project" value="UniProtKB-EC"/>
</dbReference>
<organism evidence="7 8">
    <name type="scientific">Planctobacterium marinum</name>
    <dbReference type="NCBI Taxonomy" id="1631968"/>
    <lineage>
        <taxon>Bacteria</taxon>
        <taxon>Pseudomonadati</taxon>
        <taxon>Pseudomonadota</taxon>
        <taxon>Gammaproteobacteria</taxon>
        <taxon>Alteromonadales</taxon>
        <taxon>Alteromonadaceae</taxon>
        <taxon>Planctobacterium</taxon>
    </lineage>
</organism>
<keyword evidence="4 5" id="KW-0949">S-adenosyl-L-methionine</keyword>
<dbReference type="InterPro" id="IPR029063">
    <property type="entry name" value="SAM-dependent_MTases_sf"/>
</dbReference>
<feature type="binding site" evidence="5">
    <location>
        <position position="94"/>
    </location>
    <ligand>
        <name>S-adenosyl-L-methionine</name>
        <dbReference type="ChEBI" id="CHEBI:59789"/>
    </ligand>
</feature>
<comment type="pathway">
    <text evidence="5">Cofactor biosynthesis; ubiquinone biosynthesis.</text>
</comment>
<dbReference type="GO" id="GO:0061542">
    <property type="term" value="F:3-demethylubiquinol 3-O-methyltransferase activity"/>
    <property type="evidence" value="ECO:0007669"/>
    <property type="project" value="UniProtKB-UniRule"/>
</dbReference>
<comment type="similarity">
    <text evidence="5">Belongs to the methyltransferase superfamily. UbiG/COQ3 family.</text>
</comment>
<reference evidence="7" key="1">
    <citation type="submission" date="2023-01" db="EMBL/GenBank/DDBJ databases">
        <title>Complete genome sequence of Planctobacterium marinum strain Dej080120_11.</title>
        <authorList>
            <person name="Ueki S."/>
            <person name="Maruyama F."/>
        </authorList>
    </citation>
    <scope>NUCLEOTIDE SEQUENCE</scope>
    <source>
        <strain evidence="7">Dej080120_11</strain>
    </source>
</reference>
<feature type="binding site" evidence="5">
    <location>
        <position position="47"/>
    </location>
    <ligand>
        <name>S-adenosyl-L-methionine</name>
        <dbReference type="ChEBI" id="CHEBI:59789"/>
    </ligand>
</feature>
<dbReference type="EC" id="2.1.1.64" evidence="5"/>
<keyword evidence="7" id="KW-0830">Ubiquinone</keyword>
<dbReference type="Pfam" id="PF08241">
    <property type="entry name" value="Methyltransf_11"/>
    <property type="match status" value="1"/>
</dbReference>
<dbReference type="SUPFAM" id="SSF53335">
    <property type="entry name" value="S-adenosyl-L-methionine-dependent methyltransferases"/>
    <property type="match status" value="1"/>
</dbReference>
<dbReference type="AlphaFoldDB" id="A0AA48I9Y9"/>
<keyword evidence="8" id="KW-1185">Reference proteome</keyword>
<dbReference type="Gene3D" id="3.40.50.150">
    <property type="entry name" value="Vaccinia Virus protein VP39"/>
    <property type="match status" value="1"/>
</dbReference>
<dbReference type="InterPro" id="IPR010233">
    <property type="entry name" value="UbiG_MeTrfase"/>
</dbReference>
<dbReference type="Proteomes" id="UP001333710">
    <property type="component" value="Chromosome"/>
</dbReference>
<proteinExistence type="inferred from homology"/>
<accession>A0AA48I9Y9</accession>
<dbReference type="PANTHER" id="PTHR43464">
    <property type="entry name" value="METHYLTRANSFERASE"/>
    <property type="match status" value="1"/>
</dbReference>
<dbReference type="GO" id="GO:0010420">
    <property type="term" value="F:polyprenyldihydroxybenzoate methyltransferase activity"/>
    <property type="evidence" value="ECO:0007669"/>
    <property type="project" value="InterPro"/>
</dbReference>
<keyword evidence="3 5" id="KW-0831">Ubiquinone biosynthesis</keyword>
<protein>
    <recommendedName>
        <fullName evidence="5">Ubiquinone biosynthesis O-methyltransferase</fullName>
    </recommendedName>
    <alternativeName>
        <fullName evidence="5">2-polyprenyl-6-hydroxyphenol methylase</fullName>
        <ecNumber evidence="5">2.1.1.222</ecNumber>
    </alternativeName>
    <alternativeName>
        <fullName evidence="5">3-demethylubiquinone 3-O-methyltransferase</fullName>
        <ecNumber evidence="5">2.1.1.64</ecNumber>
    </alternativeName>
</protein>
<evidence type="ECO:0000256" key="1">
    <source>
        <dbReference type="ARBA" id="ARBA00022603"/>
    </source>
</evidence>
<dbReference type="EC" id="2.1.1.222" evidence="5"/>
<keyword evidence="2 5" id="KW-0808">Transferase</keyword>
<evidence type="ECO:0000256" key="3">
    <source>
        <dbReference type="ARBA" id="ARBA00022688"/>
    </source>
</evidence>